<name>A0ABN6F451_9BACT</name>
<dbReference type="EMBL" id="AP024488">
    <property type="protein sequence ID" value="BCS96391.1"/>
    <property type="molecule type" value="Genomic_DNA"/>
</dbReference>
<evidence type="ECO:0000313" key="2">
    <source>
        <dbReference type="Proteomes" id="UP001320148"/>
    </source>
</evidence>
<evidence type="ECO:0000313" key="1">
    <source>
        <dbReference type="EMBL" id="BCS96391.1"/>
    </source>
</evidence>
<organism evidence="1 2">
    <name type="scientific">Desulfoluna limicola</name>
    <dbReference type="NCBI Taxonomy" id="2810562"/>
    <lineage>
        <taxon>Bacteria</taxon>
        <taxon>Pseudomonadati</taxon>
        <taxon>Thermodesulfobacteriota</taxon>
        <taxon>Desulfobacteria</taxon>
        <taxon>Desulfobacterales</taxon>
        <taxon>Desulfolunaceae</taxon>
        <taxon>Desulfoluna</taxon>
    </lineage>
</organism>
<sequence length="224" mass="26429">METQAENMKDAAVRYFEEHPLEADTQTRISLFLINLKQANAMQLAKNEFQPMDWLPYTLLHRQYFKEMELLTLLHRSTQWSLNPFTYMDASQISMKFWSRINAYQFMTNGLSQDRSFFEYLALSHAFMAEVRFVPLFSTDYSLENQFYAALYAIENENGRQIQTQIRFLKEMELPLTRNEKEEIVDEKRRVVADLFSELLASVCQSTEPALNWASPLSFGWPVN</sequence>
<dbReference type="Proteomes" id="UP001320148">
    <property type="component" value="Chromosome"/>
</dbReference>
<keyword evidence="2" id="KW-1185">Reference proteome</keyword>
<reference evidence="1 2" key="1">
    <citation type="submission" date="2021-02" db="EMBL/GenBank/DDBJ databases">
        <title>Complete genome of Desulfoluna sp. strain ASN36.</title>
        <authorList>
            <person name="Takahashi A."/>
            <person name="Kojima H."/>
            <person name="Fukui M."/>
        </authorList>
    </citation>
    <scope>NUCLEOTIDE SEQUENCE [LARGE SCALE GENOMIC DNA]</scope>
    <source>
        <strain evidence="1 2">ASN36</strain>
    </source>
</reference>
<dbReference type="RefSeq" id="WP_236892706.1">
    <property type="nucleotide sequence ID" value="NZ_AP024488.1"/>
</dbReference>
<gene>
    <name evidence="1" type="ORF">DSLASN_20230</name>
</gene>
<protein>
    <submittedName>
        <fullName evidence="1">Uncharacterized protein</fullName>
    </submittedName>
</protein>
<accession>A0ABN6F451</accession>
<proteinExistence type="predicted"/>